<evidence type="ECO:0000256" key="1">
    <source>
        <dbReference type="SAM" id="MobiDB-lite"/>
    </source>
</evidence>
<feature type="compositionally biased region" description="Basic and acidic residues" evidence="1">
    <location>
        <begin position="52"/>
        <end position="66"/>
    </location>
</feature>
<evidence type="ECO:0000313" key="3">
    <source>
        <dbReference type="Proteomes" id="UP000193978"/>
    </source>
</evidence>
<gene>
    <name evidence="2" type="ORF">B1812_12365</name>
</gene>
<dbReference type="Proteomes" id="UP000193978">
    <property type="component" value="Chromosome"/>
</dbReference>
<sequence length="146" mass="16999">MQIEFQANNEDALNISVTIRSREELERFTEQVFVLAEALWPWPYDGVDEEKDGQAGRLEVENEAQPKPRARSMSTPEDLRARRDRRNAQNRGYIAQMTPEERAEFRRRRTAQERARRENVRRTAQEASRGITEEASSDYSRAAAAE</sequence>
<proteinExistence type="predicted"/>
<evidence type="ECO:0000313" key="2">
    <source>
        <dbReference type="EMBL" id="ARN81740.1"/>
    </source>
</evidence>
<reference evidence="2 3" key="1">
    <citation type="submission" date="2017-02" db="EMBL/GenBank/DDBJ databases">
        <authorList>
            <person name="Peterson S.W."/>
        </authorList>
    </citation>
    <scope>NUCLEOTIDE SEQUENCE [LARGE SCALE GENOMIC DNA]</scope>
    <source>
        <strain evidence="2 3">S285</strain>
    </source>
</reference>
<feature type="region of interest" description="Disordered" evidence="1">
    <location>
        <begin position="45"/>
        <end position="146"/>
    </location>
</feature>
<dbReference type="EMBL" id="CP019948">
    <property type="protein sequence ID" value="ARN81740.1"/>
    <property type="molecule type" value="Genomic_DNA"/>
</dbReference>
<dbReference type="KEGG" id="mbry:B1812_12365"/>
<accession>A0A1W6MVW3</accession>
<keyword evidence="3" id="KW-1185">Reference proteome</keyword>
<protein>
    <submittedName>
        <fullName evidence="2">Uncharacterized protein</fullName>
    </submittedName>
</protein>
<organism evidence="2 3">
    <name type="scientific">Methylocystis bryophila</name>
    <dbReference type="NCBI Taxonomy" id="655015"/>
    <lineage>
        <taxon>Bacteria</taxon>
        <taxon>Pseudomonadati</taxon>
        <taxon>Pseudomonadota</taxon>
        <taxon>Alphaproteobacteria</taxon>
        <taxon>Hyphomicrobiales</taxon>
        <taxon>Methylocystaceae</taxon>
        <taxon>Methylocystis</taxon>
    </lineage>
</organism>
<name>A0A1W6MVW3_9HYPH</name>
<feature type="compositionally biased region" description="Basic and acidic residues" evidence="1">
    <location>
        <begin position="99"/>
        <end position="124"/>
    </location>
</feature>
<dbReference type="AlphaFoldDB" id="A0A1W6MVW3"/>